<dbReference type="Gene3D" id="2.40.50.100">
    <property type="match status" value="1"/>
</dbReference>
<feature type="domain" description="AprE-like beta-barrel" evidence="12">
    <location>
        <begin position="352"/>
        <end position="441"/>
    </location>
</feature>
<dbReference type="Gene3D" id="2.40.30.170">
    <property type="match status" value="1"/>
</dbReference>
<evidence type="ECO:0000256" key="8">
    <source>
        <dbReference type="ARBA" id="ARBA00023136"/>
    </source>
</evidence>
<comment type="similarity">
    <text evidence="2 9">Belongs to the membrane fusion protein (MFP) (TC 8.A.1) family.</text>
</comment>
<dbReference type="GO" id="GO:0009306">
    <property type="term" value="P:protein secretion"/>
    <property type="evidence" value="ECO:0007669"/>
    <property type="project" value="InterPro"/>
</dbReference>
<dbReference type="InterPro" id="IPR058781">
    <property type="entry name" value="HH_AprE-like"/>
</dbReference>
<keyword evidence="7" id="KW-1133">Transmembrane helix</keyword>
<dbReference type="PANTHER" id="PTHR30386">
    <property type="entry name" value="MEMBRANE FUSION SUBUNIT OF EMRAB-TOLC MULTIDRUG EFFLUX PUMP"/>
    <property type="match status" value="1"/>
</dbReference>
<keyword evidence="6" id="KW-0812">Transmembrane</keyword>
<protein>
    <recommendedName>
        <fullName evidence="9">Membrane fusion protein (MFP) family protein</fullName>
    </recommendedName>
</protein>
<keyword evidence="3 9" id="KW-0813">Transport</keyword>
<evidence type="ECO:0000256" key="3">
    <source>
        <dbReference type="ARBA" id="ARBA00022448"/>
    </source>
</evidence>
<dbReference type="InterPro" id="IPR006144">
    <property type="entry name" value="Secretion_HlyD_CS"/>
</dbReference>
<organism evidence="13">
    <name type="scientific">Pseudomonas marincola</name>
    <dbReference type="NCBI Taxonomy" id="437900"/>
    <lineage>
        <taxon>Bacteria</taxon>
        <taxon>Pseudomonadati</taxon>
        <taxon>Pseudomonadota</taxon>
        <taxon>Gammaproteobacteria</taxon>
        <taxon>Pseudomonadales</taxon>
        <taxon>Pseudomonadaceae</taxon>
        <taxon>Pseudomonas</taxon>
    </lineage>
</organism>
<keyword evidence="4 9" id="KW-1003">Cell membrane</keyword>
<dbReference type="PANTHER" id="PTHR30386:SF26">
    <property type="entry name" value="TRANSPORT PROTEIN COMB"/>
    <property type="match status" value="1"/>
</dbReference>
<evidence type="ECO:0000313" key="13">
    <source>
        <dbReference type="EMBL" id="VEV98450.1"/>
    </source>
</evidence>
<gene>
    <name evidence="13" type="ORF">PMYSY11_3406</name>
</gene>
<keyword evidence="5 9" id="KW-0997">Cell inner membrane</keyword>
<evidence type="ECO:0000259" key="12">
    <source>
        <dbReference type="Pfam" id="PF26002"/>
    </source>
</evidence>
<dbReference type="Pfam" id="PF25994">
    <property type="entry name" value="HH_AprE"/>
    <property type="match status" value="1"/>
</dbReference>
<dbReference type="AlphaFoldDB" id="A0A653E6U9"/>
<reference evidence="13" key="1">
    <citation type="submission" date="2019-02" db="EMBL/GenBank/DDBJ databases">
        <authorList>
            <consortium name="Genoscope - CEA"/>
            <person name="William W."/>
        </authorList>
    </citation>
    <scope>NUCLEOTIDE SEQUENCE [LARGE SCALE GENOMIC DNA]</scope>
    <source>
        <strain evidence="13">YSy11</strain>
    </source>
</reference>
<evidence type="ECO:0000256" key="5">
    <source>
        <dbReference type="ARBA" id="ARBA00022519"/>
    </source>
</evidence>
<dbReference type="InterPro" id="IPR010129">
    <property type="entry name" value="T1SS_HlyD"/>
</dbReference>
<dbReference type="PROSITE" id="PS00543">
    <property type="entry name" value="HLYD_FAMILY"/>
    <property type="match status" value="1"/>
</dbReference>
<evidence type="ECO:0000259" key="11">
    <source>
        <dbReference type="Pfam" id="PF25994"/>
    </source>
</evidence>
<dbReference type="NCBIfam" id="TIGR01843">
    <property type="entry name" value="type_I_hlyD"/>
    <property type="match status" value="1"/>
</dbReference>
<evidence type="ECO:0000256" key="1">
    <source>
        <dbReference type="ARBA" id="ARBA00004377"/>
    </source>
</evidence>
<dbReference type="EMBL" id="LR215729">
    <property type="protein sequence ID" value="VEV98450.1"/>
    <property type="molecule type" value="Genomic_DNA"/>
</dbReference>
<proteinExistence type="inferred from homology"/>
<evidence type="ECO:0000256" key="6">
    <source>
        <dbReference type="ARBA" id="ARBA00022692"/>
    </source>
</evidence>
<feature type="coiled-coil region" evidence="10">
    <location>
        <begin position="181"/>
        <end position="215"/>
    </location>
</feature>
<sequence length="464" mass="51527">MHCVRAVLARLRGEVMTTDSSYFANQRPNRKDAEFMPEVEGVMLEDSPWLSRVTLWVVCACLVAAVVWAKFAILEEVTTGQGKAIPSSKIQVIQNLEGGIVSEIFVREGQVVEKGDVLLRLDDTRFLSNKGESDADRLALIARIERLTAEAEGRPLKMPEEIASKAPQLALDEEGLYRSRQDRLQSEQRTLGEQLRQKQQELAEYRSKAQQYSSGLGLVQQELNMSQPLVKSGAISQVEILRLRRTAVEMRGSLDATKLAIPRAESAINEIKSKVDESELAFRSDAFKELNDARTELKKLSASTEAIDDRVSRTTVVSPVRGIVKQLKVNTIGGVVQPGNDMIEIVPLDDNLLIEAKVRPQDVAFLHPGQKAMVKFSAYDYTIYGGLKANLELISADTITDDEGNSFYLIQVRTEKSHLGGDDHPLTIIPGMIATVDIVTGEKSVLDYLLKPVLKARTEALRER</sequence>
<dbReference type="InterPro" id="IPR058982">
    <property type="entry name" value="Beta-barrel_AprE"/>
</dbReference>
<evidence type="ECO:0000256" key="4">
    <source>
        <dbReference type="ARBA" id="ARBA00022475"/>
    </source>
</evidence>
<evidence type="ECO:0000256" key="9">
    <source>
        <dbReference type="RuleBase" id="RU365093"/>
    </source>
</evidence>
<keyword evidence="8" id="KW-0472">Membrane</keyword>
<keyword evidence="10" id="KW-0175">Coiled coil</keyword>
<dbReference type="InterPro" id="IPR050739">
    <property type="entry name" value="MFP"/>
</dbReference>
<dbReference type="Pfam" id="PF26002">
    <property type="entry name" value="Beta-barrel_AprE"/>
    <property type="match status" value="1"/>
</dbReference>
<evidence type="ECO:0000256" key="2">
    <source>
        <dbReference type="ARBA" id="ARBA00009477"/>
    </source>
</evidence>
<evidence type="ECO:0000256" key="10">
    <source>
        <dbReference type="SAM" id="Coils"/>
    </source>
</evidence>
<feature type="domain" description="AprE-like long alpha-helical hairpin" evidence="11">
    <location>
        <begin position="134"/>
        <end position="309"/>
    </location>
</feature>
<dbReference type="PRINTS" id="PR01490">
    <property type="entry name" value="RTXTOXIND"/>
</dbReference>
<accession>A0A653E6U9</accession>
<evidence type="ECO:0000256" key="7">
    <source>
        <dbReference type="ARBA" id="ARBA00022989"/>
    </source>
</evidence>
<comment type="subcellular location">
    <subcellularLocation>
        <location evidence="1 9">Cell inner membrane</location>
        <topology evidence="1 9">Single-pass membrane protein</topology>
    </subcellularLocation>
</comment>
<dbReference type="GO" id="GO:0005886">
    <property type="term" value="C:plasma membrane"/>
    <property type="evidence" value="ECO:0007669"/>
    <property type="project" value="UniProtKB-SubCell"/>
</dbReference>
<name>A0A653E6U9_9PSED</name>